<comment type="cofactor">
    <cofactor evidence="1">
        <name>Zn(2+)</name>
        <dbReference type="ChEBI" id="CHEBI:29105"/>
    </cofactor>
</comment>
<dbReference type="GO" id="GO:0046872">
    <property type="term" value="F:metal ion binding"/>
    <property type="evidence" value="ECO:0007669"/>
    <property type="project" value="UniProtKB-KW"/>
</dbReference>
<evidence type="ECO:0000256" key="4">
    <source>
        <dbReference type="ARBA" id="ARBA00022833"/>
    </source>
</evidence>
<dbReference type="InterPro" id="IPR016161">
    <property type="entry name" value="Ald_DH/histidinol_DH"/>
</dbReference>
<dbReference type="SUPFAM" id="SSF53720">
    <property type="entry name" value="ALDH-like"/>
    <property type="match status" value="1"/>
</dbReference>
<dbReference type="Gene3D" id="3.40.50.1980">
    <property type="entry name" value="Nitrogenase molybdenum iron protein domain"/>
    <property type="match status" value="2"/>
</dbReference>
<dbReference type="GeneID" id="97240257"/>
<dbReference type="InterPro" id="IPR001692">
    <property type="entry name" value="Histidinol_DH_CS"/>
</dbReference>
<dbReference type="PRINTS" id="PR00083">
    <property type="entry name" value="HOLDHDRGNASE"/>
</dbReference>
<keyword evidence="4" id="KW-0862">Zinc</keyword>
<name>A0A162K0T7_9PROT</name>
<dbReference type="GO" id="GO:0005829">
    <property type="term" value="C:cytosol"/>
    <property type="evidence" value="ECO:0007669"/>
    <property type="project" value="TreeGrafter"/>
</dbReference>
<dbReference type="RefSeq" id="WP_062768661.1">
    <property type="nucleotide sequence ID" value="NZ_CP121027.1"/>
</dbReference>
<dbReference type="GO" id="GO:0004399">
    <property type="term" value="F:histidinol dehydrogenase activity"/>
    <property type="evidence" value="ECO:0007669"/>
    <property type="project" value="InterPro"/>
</dbReference>
<dbReference type="OrthoDB" id="9805269at2"/>
<evidence type="ECO:0000313" key="10">
    <source>
        <dbReference type="Proteomes" id="UP000075787"/>
    </source>
</evidence>
<dbReference type="Pfam" id="PF00815">
    <property type="entry name" value="Histidinol_dh"/>
    <property type="match status" value="1"/>
</dbReference>
<dbReference type="InterPro" id="IPR022695">
    <property type="entry name" value="Histidinol_DH_monofunct"/>
</dbReference>
<dbReference type="Proteomes" id="UP000075787">
    <property type="component" value="Unassembled WGS sequence"/>
</dbReference>
<dbReference type="GO" id="GO:0000105">
    <property type="term" value="P:L-histidine biosynthetic process"/>
    <property type="evidence" value="ECO:0007669"/>
    <property type="project" value="InterPro"/>
</dbReference>
<dbReference type="FunFam" id="3.40.50.1980:FF:000001">
    <property type="entry name" value="Histidinol dehydrogenase"/>
    <property type="match status" value="1"/>
</dbReference>
<reference evidence="9 10" key="1">
    <citation type="submission" date="2015-12" db="EMBL/GenBank/DDBJ databases">
        <title>Genome sequence of Tistrella mobilis MCCC 1A02139.</title>
        <authorList>
            <person name="Lu L."/>
            <person name="Lai Q."/>
            <person name="Shao Z."/>
            <person name="Qian P."/>
        </authorList>
    </citation>
    <scope>NUCLEOTIDE SEQUENCE [LARGE SCALE GENOMIC DNA]</scope>
    <source>
        <strain evidence="9 10">MCCC 1A02139</strain>
    </source>
</reference>
<dbReference type="PANTHER" id="PTHR21256">
    <property type="entry name" value="HISTIDINOL DEHYDROGENASE HDH"/>
    <property type="match status" value="1"/>
</dbReference>
<organism evidence="9 10">
    <name type="scientific">Tistrella mobilis</name>
    <dbReference type="NCBI Taxonomy" id="171437"/>
    <lineage>
        <taxon>Bacteria</taxon>
        <taxon>Pseudomonadati</taxon>
        <taxon>Pseudomonadota</taxon>
        <taxon>Alphaproteobacteria</taxon>
        <taxon>Geminicoccales</taxon>
        <taxon>Geminicoccaceae</taxon>
        <taxon>Tistrella</taxon>
    </lineage>
</organism>
<dbReference type="CDD" id="cd06572">
    <property type="entry name" value="Histidinol_dh"/>
    <property type="match status" value="1"/>
</dbReference>
<keyword evidence="5 6" id="KW-0560">Oxidoreductase</keyword>
<dbReference type="AlphaFoldDB" id="A0A162K0T7"/>
<accession>A0A162K0T7</accession>
<dbReference type="EMBL" id="LPZR01000203">
    <property type="protein sequence ID" value="KYO50252.1"/>
    <property type="molecule type" value="Genomic_DNA"/>
</dbReference>
<dbReference type="GO" id="GO:0051287">
    <property type="term" value="F:NAD binding"/>
    <property type="evidence" value="ECO:0007669"/>
    <property type="project" value="InterPro"/>
</dbReference>
<dbReference type="NCBIfam" id="TIGR00069">
    <property type="entry name" value="hisD"/>
    <property type="match status" value="1"/>
</dbReference>
<keyword evidence="3" id="KW-0479">Metal-binding</keyword>
<evidence type="ECO:0000256" key="3">
    <source>
        <dbReference type="ARBA" id="ARBA00022723"/>
    </source>
</evidence>
<comment type="similarity">
    <text evidence="2 6 8">Belongs to the histidinol dehydrogenase family.</text>
</comment>
<proteinExistence type="inferred from homology"/>
<evidence type="ECO:0000256" key="7">
    <source>
        <dbReference type="PIRSR" id="PIRSR000099-1"/>
    </source>
</evidence>
<dbReference type="InterPro" id="IPR012131">
    <property type="entry name" value="Hstdl_DH"/>
</dbReference>
<dbReference type="PROSITE" id="PS00611">
    <property type="entry name" value="HISOL_DEHYDROGENASE"/>
    <property type="match status" value="1"/>
</dbReference>
<evidence type="ECO:0000313" key="9">
    <source>
        <dbReference type="EMBL" id="KYO50252.1"/>
    </source>
</evidence>
<dbReference type="PIRSF" id="PIRSF000099">
    <property type="entry name" value="Histidinol_dh"/>
    <property type="match status" value="1"/>
</dbReference>
<evidence type="ECO:0000256" key="5">
    <source>
        <dbReference type="ARBA" id="ARBA00023002"/>
    </source>
</evidence>
<gene>
    <name evidence="9" type="ORF">AUP44_14030</name>
</gene>
<evidence type="ECO:0000256" key="2">
    <source>
        <dbReference type="ARBA" id="ARBA00010178"/>
    </source>
</evidence>
<sequence>MPAVNLHDLSTLDAAARADLLKRAESDLGPFLDKVRPIIEAVRSEGDAALARFARDFDRAPVDPARIRVEPEAFDRAFDQVEPEVIEAIRFAVDNIRRFHQDQKPEEMWLHEVRPGAFAGDRFLPIPSVACYVPRGKGSFPSVVMMTTVPAVVAGVPEISIITPPGPDGEVDAATLVAARLAGVETVYKCGGAQGVAAVAYGTETVRKAVKIVGPGSPWVVAAKRLLSDVIDPGIPAGPSEAIIFADDTADGRLAALDLLVEAEHGPDSSAYLVTTSRKVAEDAIAALDGYWAKMGEQRRGFSTTVLTGPRGGVVLAPDLEAAYAFVNDYAPEHLEVLGDEPFAHLGRLVNAGEILLGNRTPVTLGNFVLGPNAVLPTNAAARTFSPLSVFDYMKRSSVGYVTARAYPELARHAGVLARYEGFEAHAAAVSGVRDALLKR</sequence>
<comment type="caution">
    <text evidence="9">The sequence shown here is derived from an EMBL/GenBank/DDBJ whole genome shotgun (WGS) entry which is preliminary data.</text>
</comment>
<dbReference type="PANTHER" id="PTHR21256:SF2">
    <property type="entry name" value="HISTIDINE BIOSYNTHESIS TRIFUNCTIONAL PROTEIN"/>
    <property type="match status" value="1"/>
</dbReference>
<evidence type="ECO:0000256" key="8">
    <source>
        <dbReference type="RuleBase" id="RU004175"/>
    </source>
</evidence>
<feature type="active site" description="Proton acceptor" evidence="7">
    <location>
        <position position="334"/>
    </location>
</feature>
<evidence type="ECO:0000256" key="1">
    <source>
        <dbReference type="ARBA" id="ARBA00001947"/>
    </source>
</evidence>
<feature type="active site" description="Proton acceptor" evidence="7">
    <location>
        <position position="333"/>
    </location>
</feature>
<evidence type="ECO:0000256" key="6">
    <source>
        <dbReference type="PIRNR" id="PIRNR000099"/>
    </source>
</evidence>
<dbReference type="Gene3D" id="1.20.5.1300">
    <property type="match status" value="1"/>
</dbReference>
<protein>
    <submittedName>
        <fullName evidence="9">Histidinol dehydrogenase</fullName>
    </submittedName>
</protein>